<reference evidence="6 7" key="1">
    <citation type="journal article" date="2015" name="Genome Biol. Evol.">
        <title>Phylogenomic analyses indicate that early fungi evolved digesting cell walls of algal ancestors of land plants.</title>
        <authorList>
            <person name="Chang Y."/>
            <person name="Wang S."/>
            <person name="Sekimoto S."/>
            <person name="Aerts A.L."/>
            <person name="Choi C."/>
            <person name="Clum A."/>
            <person name="LaButti K.M."/>
            <person name="Lindquist E.A."/>
            <person name="Yee Ngan C."/>
            <person name="Ohm R.A."/>
            <person name="Salamov A.A."/>
            <person name="Grigoriev I.V."/>
            <person name="Spatafora J.W."/>
            <person name="Berbee M.L."/>
        </authorList>
    </citation>
    <scope>NUCLEOTIDE SEQUENCE [LARGE SCALE GENOMIC DNA]</scope>
    <source>
        <strain evidence="6 7">NRRL 1564</strain>
    </source>
</reference>
<dbReference type="InterPro" id="IPR005475">
    <property type="entry name" value="Transketolase-like_Pyr-bd"/>
</dbReference>
<organism evidence="6 7">
    <name type="scientific">Coemansia reversa (strain ATCC 12441 / NRRL 1564)</name>
    <dbReference type="NCBI Taxonomy" id="763665"/>
    <lineage>
        <taxon>Eukaryota</taxon>
        <taxon>Fungi</taxon>
        <taxon>Fungi incertae sedis</taxon>
        <taxon>Zoopagomycota</taxon>
        <taxon>Kickxellomycotina</taxon>
        <taxon>Kickxellomycetes</taxon>
        <taxon>Kickxellales</taxon>
        <taxon>Kickxellaceae</taxon>
        <taxon>Coemansia</taxon>
    </lineage>
</organism>
<dbReference type="STRING" id="763665.A0A2G5BIL3"/>
<evidence type="ECO:0000313" key="7">
    <source>
        <dbReference type="Proteomes" id="UP000242474"/>
    </source>
</evidence>
<proteinExistence type="inferred from homology"/>
<dbReference type="InterPro" id="IPR001017">
    <property type="entry name" value="DH_E1"/>
</dbReference>
<keyword evidence="7" id="KW-1185">Reference proteome</keyword>
<dbReference type="Proteomes" id="UP000242474">
    <property type="component" value="Unassembled WGS sequence"/>
</dbReference>
<dbReference type="InterPro" id="IPR031717">
    <property type="entry name" value="ODO-1/KGD_C"/>
</dbReference>
<evidence type="ECO:0000256" key="4">
    <source>
        <dbReference type="ARBA" id="ARBA00023052"/>
    </source>
</evidence>
<dbReference type="GO" id="GO:0006091">
    <property type="term" value="P:generation of precursor metabolites and energy"/>
    <property type="evidence" value="ECO:0007669"/>
    <property type="project" value="UniProtKB-ARBA"/>
</dbReference>
<dbReference type="NCBIfam" id="NF006914">
    <property type="entry name" value="PRK09404.1"/>
    <property type="match status" value="1"/>
</dbReference>
<dbReference type="EMBL" id="KZ303488">
    <property type="protein sequence ID" value="PIA18858.1"/>
    <property type="molecule type" value="Genomic_DNA"/>
</dbReference>
<evidence type="ECO:0000259" key="5">
    <source>
        <dbReference type="SMART" id="SM00861"/>
    </source>
</evidence>
<keyword evidence="4" id="KW-0786">Thiamine pyrophosphate</keyword>
<dbReference type="GO" id="GO:0016624">
    <property type="term" value="F:oxidoreductase activity, acting on the aldehyde or oxo group of donors, disulfide as acceptor"/>
    <property type="evidence" value="ECO:0007669"/>
    <property type="project" value="InterPro"/>
</dbReference>
<dbReference type="Gene3D" id="3.40.50.12470">
    <property type="match status" value="1"/>
</dbReference>
<dbReference type="InterPro" id="IPR029061">
    <property type="entry name" value="THDP-binding"/>
</dbReference>
<evidence type="ECO:0000256" key="1">
    <source>
        <dbReference type="ARBA" id="ARBA00001964"/>
    </source>
</evidence>
<dbReference type="Pfam" id="PF00676">
    <property type="entry name" value="E1_dh"/>
    <property type="match status" value="1"/>
</dbReference>
<keyword evidence="3" id="KW-0560">Oxidoreductase</keyword>
<gene>
    <name evidence="6" type="ORF">COEREDRAFT_84810</name>
</gene>
<dbReference type="Gene3D" id="1.10.287.1150">
    <property type="entry name" value="TPP helical domain"/>
    <property type="match status" value="1"/>
</dbReference>
<evidence type="ECO:0000313" key="6">
    <source>
        <dbReference type="EMBL" id="PIA18858.1"/>
    </source>
</evidence>
<sequence>MLKARTSLRKAAAQRMSGTLVSQSIGQKSIRAIARLPSFFLLAHDYHDSTEYGCFLPSQSKPEIFSEEERSNRHENANLLLLANAYRRYGHMASNLDPLGIRKAERIEELSEDTYGLTEESKMYNTKGIIAPSKSLPSTASLSTIVTALQKKYCQSISYEFEHVESSAVRKWFAHYIESMEFDATSARLERSHELLAKTEIFEQFLQKKLPSVKRYGLEGSESIVALMDQLIYEATQHGIFDIVTGLSHRGRMSILASLFDYPKDELIRKLRGGSEFSNEAPFSGDMLVDLAKPVTLSYPDTTAPVNVDILWNACHLESGMPVGMGKSRTKDLNIAKARQTQNHTIGDHVLPISLHGDSSFAGQGIVAESLGMSGLAHFTNGGTIHIVINNQIGYTTPASHTRTTRYSSDIAKFADVPVIHVNGDYPEEMAGAARVAVAYRQKFRRDVVIDVWTFRKRGHNELDEPSFTQPAMYKKINARKSIPAAFEERLLLNGRLTKEEVDSVKAQWLESLNAAFAASATCNPTDPMRPPGWGLLAAPGDYPTEDTTGVDIATLCELGVKSVTSAEHMKVHPRIERFHIKPRLRKLQEGLSLDWATAEALAFGSLLVEGYNVRLSGQDVGRGTFSQRHAMFVCQETEQVHVPLNHIIAAEDQNQRLGKLEVVNSNLCEEAVVGFEYGVSAEDPFTLAIWEAQFGDFYNNSQTIIDGYIASGETKWGQQNGLVLLLPHGFDGGGPDHSSCRIERHLQLSNDPVDGHVRTLPNIYMAYPTTPAQFFHLMRRQMKRNFRKPLIVAAPKTMLRLASATSSLSEMSPGTQFQPVLDDMNIRDPRSVKRIMIVSGKLYYDLAKAKSENPLGEHVAIVRVEELSPFPRQELYRVLSRYTSATDFVWIQEEPRNAGAYAFAAPRITSILPKHTELRYVGRCEYAATCSGIDSQQTAEQIQLVQEAFDGLRGLVADLVIDNITIQHGRQHQHQQKFDEPAAASVMSASVSHRWDNRPVYAAAQSSDH</sequence>
<dbReference type="InterPro" id="IPR011603">
    <property type="entry name" value="2oxoglutarate_DH_E1"/>
</dbReference>
<comment type="similarity">
    <text evidence="2">Belongs to the alpha-ketoglutarate dehydrogenase family.</text>
</comment>
<dbReference type="Pfam" id="PF16870">
    <property type="entry name" value="OxoGdeHyase_C"/>
    <property type="match status" value="1"/>
</dbReference>
<dbReference type="PIRSF" id="PIRSF000157">
    <property type="entry name" value="Oxoglu_dh_E1"/>
    <property type="match status" value="1"/>
</dbReference>
<dbReference type="AlphaFoldDB" id="A0A2G5BIL3"/>
<dbReference type="Pfam" id="PF02779">
    <property type="entry name" value="Transket_pyr"/>
    <property type="match status" value="1"/>
</dbReference>
<dbReference type="GO" id="GO:0030976">
    <property type="term" value="F:thiamine pyrophosphate binding"/>
    <property type="evidence" value="ECO:0007669"/>
    <property type="project" value="InterPro"/>
</dbReference>
<name>A0A2G5BIL3_COERN</name>
<dbReference type="OrthoDB" id="413077at2759"/>
<protein>
    <submittedName>
        <fullName evidence="6">2-oxoglutarate dehydrogenase, E1 component</fullName>
    </submittedName>
</protein>
<feature type="domain" description="Transketolase-like pyrimidine-binding" evidence="5">
    <location>
        <begin position="594"/>
        <end position="802"/>
    </location>
</feature>
<dbReference type="PANTHER" id="PTHR23152">
    <property type="entry name" value="2-OXOGLUTARATE DEHYDROGENASE"/>
    <property type="match status" value="1"/>
</dbReference>
<evidence type="ECO:0000256" key="3">
    <source>
        <dbReference type="ARBA" id="ARBA00023002"/>
    </source>
</evidence>
<dbReference type="SUPFAM" id="SSF52518">
    <property type="entry name" value="Thiamin diphosphate-binding fold (THDP-binding)"/>
    <property type="match status" value="2"/>
</dbReference>
<dbReference type="Gene3D" id="3.40.50.11610">
    <property type="entry name" value="Multifunctional 2-oxoglutarate metabolism enzyme, C-terminal domain"/>
    <property type="match status" value="1"/>
</dbReference>
<dbReference type="InterPro" id="IPR042179">
    <property type="entry name" value="KGD_C_sf"/>
</dbReference>
<dbReference type="SMART" id="SM00861">
    <property type="entry name" value="Transket_pyr"/>
    <property type="match status" value="1"/>
</dbReference>
<accession>A0A2G5BIL3</accession>
<dbReference type="PANTHER" id="PTHR23152:SF4">
    <property type="entry name" value="2-OXOADIPATE DEHYDROGENASE COMPLEX COMPONENT E1"/>
    <property type="match status" value="1"/>
</dbReference>
<dbReference type="NCBIfam" id="TIGR00239">
    <property type="entry name" value="2oxo_dh_E1"/>
    <property type="match status" value="1"/>
</dbReference>
<comment type="cofactor">
    <cofactor evidence="1">
        <name>thiamine diphosphate</name>
        <dbReference type="ChEBI" id="CHEBI:58937"/>
    </cofactor>
</comment>
<dbReference type="Gene3D" id="3.40.50.970">
    <property type="match status" value="1"/>
</dbReference>
<evidence type="ECO:0000256" key="2">
    <source>
        <dbReference type="ARBA" id="ARBA00006936"/>
    </source>
</evidence>